<dbReference type="SUPFAM" id="SSF49384">
    <property type="entry name" value="Carbohydrate-binding domain"/>
    <property type="match status" value="2"/>
</dbReference>
<organism evidence="4 5">
    <name type="scientific">Methanococcus voltae</name>
    <dbReference type="NCBI Taxonomy" id="2188"/>
    <lineage>
        <taxon>Archaea</taxon>
        <taxon>Methanobacteriati</taxon>
        <taxon>Methanobacteriota</taxon>
        <taxon>Methanomada group</taxon>
        <taxon>Methanococci</taxon>
        <taxon>Methanococcales</taxon>
        <taxon>Methanococcaceae</taxon>
        <taxon>Methanococcus</taxon>
    </lineage>
</organism>
<dbReference type="InterPro" id="IPR013783">
    <property type="entry name" value="Ig-like_fold"/>
</dbReference>
<evidence type="ECO:0000313" key="5">
    <source>
        <dbReference type="Proteomes" id="UP000740329"/>
    </source>
</evidence>
<gene>
    <name evidence="4" type="ORF">J3E07_000473</name>
</gene>
<accession>A0A8J7S406</accession>
<name>A0A8J7S406_METVO</name>
<dbReference type="EMBL" id="JAGGMV010000001">
    <property type="protein sequence ID" value="MBP2201075.1"/>
    <property type="molecule type" value="Genomic_DNA"/>
</dbReference>
<dbReference type="InterPro" id="IPR011635">
    <property type="entry name" value="CARDB"/>
</dbReference>
<dbReference type="Pfam" id="PF07705">
    <property type="entry name" value="CARDB"/>
    <property type="match status" value="2"/>
</dbReference>
<comment type="caution">
    <text evidence="4">The sequence shown here is derived from an EMBL/GenBank/DDBJ whole genome shotgun (WGS) entry which is preliminary data.</text>
</comment>
<evidence type="ECO:0000256" key="1">
    <source>
        <dbReference type="SAM" id="Coils"/>
    </source>
</evidence>
<feature type="domain" description="CARDB" evidence="3">
    <location>
        <begin position="270"/>
        <end position="360"/>
    </location>
</feature>
<reference evidence="4" key="1">
    <citation type="submission" date="2021-03" db="EMBL/GenBank/DDBJ databases">
        <title>Genomic Encyclopedia of Type Strains, Phase IV (KMG-V): Genome sequencing to study the core and pangenomes of soil and plant-associated prokaryotes.</title>
        <authorList>
            <person name="Whitman W."/>
        </authorList>
    </citation>
    <scope>NUCLEOTIDE SEQUENCE</scope>
    <source>
        <strain evidence="4">C4</strain>
    </source>
</reference>
<dbReference type="InterPro" id="IPR008965">
    <property type="entry name" value="CBM2/CBM3_carb-bd_dom_sf"/>
</dbReference>
<dbReference type="RefSeq" id="WP_209590542.1">
    <property type="nucleotide sequence ID" value="NZ_JAGGMV010000001.1"/>
</dbReference>
<keyword evidence="1" id="KW-0175">Coiled coil</keyword>
<feature type="coiled-coil region" evidence="1">
    <location>
        <begin position="1081"/>
        <end position="1108"/>
    </location>
</feature>
<dbReference type="Gene3D" id="2.60.40.10">
    <property type="entry name" value="Immunoglobulins"/>
    <property type="match status" value="2"/>
</dbReference>
<feature type="region of interest" description="Disordered" evidence="2">
    <location>
        <begin position="1218"/>
        <end position="1243"/>
    </location>
</feature>
<dbReference type="PROSITE" id="PS51257">
    <property type="entry name" value="PROKAR_LIPOPROTEIN"/>
    <property type="match status" value="1"/>
</dbReference>
<dbReference type="CDD" id="cd08547">
    <property type="entry name" value="Type_II_cohesin"/>
    <property type="match status" value="1"/>
</dbReference>
<protein>
    <recommendedName>
        <fullName evidence="3">CARDB domain-containing protein</fullName>
    </recommendedName>
</protein>
<feature type="domain" description="CARDB" evidence="3">
    <location>
        <begin position="510"/>
        <end position="607"/>
    </location>
</feature>
<dbReference type="Proteomes" id="UP000740329">
    <property type="component" value="Unassembled WGS sequence"/>
</dbReference>
<evidence type="ECO:0000256" key="2">
    <source>
        <dbReference type="SAM" id="MobiDB-lite"/>
    </source>
</evidence>
<dbReference type="Gene3D" id="2.60.40.680">
    <property type="match status" value="2"/>
</dbReference>
<evidence type="ECO:0000259" key="3">
    <source>
        <dbReference type="Pfam" id="PF07705"/>
    </source>
</evidence>
<sequence length="1378" mass="150635">MKNSKINSKSKLKIIIMSLMAIFVIFGSLGACSAVSTNDKIIVSLAPQTQQVYEGQQVQMDVWVNNSNITVEGFESTFAYDANNLKLTNIQLSDLANTAGLKDVQVASNSISLAWMGGGITETNFSVATLTFETYKNSTNEILLRNIDLTTNNGLSTLPIPEHILNGNVEILESNPNITEVTILPEPIYEGIVTLDVESKVTYPGFANESMDVNFSLNDKNYTMNYDTTSKSFKVQVPDLVLGVGTLSGKVSAQSAKKVAQKDVSIVVTTPDIEIGEITVDNPYYSTPAKITVPLSNKGSATLSNNETYTISVYADSTLLKTVKVNPLAVGETQDVVVDWTAEKPSTKIIAQLSFDDENTANNKVLKTIEVTEKPISVNLTENISTVKAGEYFNISIDLNKLDGFRNPQGFEFVLNFDKNLVSCEDSKFQVLEGDINLKLIDINNDKGTIQYSIITNGINEDSTVAKAKFKALKPGNLILGLKNVSISDKSSEFNNIEVNNTTVEIIGSDIEINSIIPDSYNIGQKVILDVEVANNGHVDVTKPFKVLLYVDANNPIEKTIESLEVGATETLQFEWANNARTNTLITIVADESNAVLEESESNNRISKSVKVVDDAINVYTAKEDTEGNSFIFTLNAKEVAEYRKCAGFEGTLNLKNLVVKNYTLSGNFSNYNAETGYFGGFNFTENKYDEFELANFVLEIVNTSKPYCVNITGIDLSDEQSNSYGNVTFNTTSIIGGAIIRSSENVGGDNLVINANGNTIEYVEGEILWSTATEYMPAGNRIGLQIVGLEGVDTSNSKIKVGDIESKWDEVKGINNTLYYYPIVTEENREFTITAVWNNVSTQVFKIVIDDNVALESLVIPEELAQATTTGADTQLKGVTPDVSKAGYVTVDLTTSTLENLNETAAGQVYPEFDGSQETCPVWLGLVVPLPENAKKAVLLNGDEEDYYDESTGIFYVSVGEKTTADGQPSDKQADYIKFVPYEENEIVEYTFKFMDDYDNPISVQTLDVKVISEGIVDNFVEETIGDKKIDCPSTGTINTTPVYKNEEFNVSEVSFGDEDNLYIPLVKDIKVPANTLAKIEKLNKQAEEIKNKKVSTKEDIEQILNNSLNNITEVLNDGFTVSDFEYKAEQAGNTVNSKLTFKALNDGSKGVTILRVPTGNLKLDEITVDTGSKNITLKEKDFNSTVGWYRMLNNGVVELTLVKDPIITMKLTSALPVTDSGSSSSGSSGGSRHHSTSDSITTSSMISDSKIVYANLDKSYAKSLKSSICECTEDLKINDDTIIVGGPLANALTKAYMNQFPVSITNSNPGENKGIIQMITIKSEGTGIVTEYNVLLLAGSDRFGTQAAVEYFKSLSEVPEEPIYVEWVDGEAKKIN</sequence>
<dbReference type="GO" id="GO:0030246">
    <property type="term" value="F:carbohydrate binding"/>
    <property type="evidence" value="ECO:0007669"/>
    <property type="project" value="InterPro"/>
</dbReference>
<proteinExistence type="predicted"/>
<evidence type="ECO:0000313" key="4">
    <source>
        <dbReference type="EMBL" id="MBP2201075.1"/>
    </source>
</evidence>